<dbReference type="InterPro" id="IPR050498">
    <property type="entry name" value="Ycf3"/>
</dbReference>
<evidence type="ECO:0000256" key="1">
    <source>
        <dbReference type="ARBA" id="ARBA00022737"/>
    </source>
</evidence>
<organism evidence="4 5">
    <name type="scientific">Mesobacillus selenatarsenatis (strain DSM 18680 / JCM 14380 / FERM P-15431 / SF-1)</name>
    <dbReference type="NCBI Taxonomy" id="1321606"/>
    <lineage>
        <taxon>Bacteria</taxon>
        <taxon>Bacillati</taxon>
        <taxon>Bacillota</taxon>
        <taxon>Bacilli</taxon>
        <taxon>Bacillales</taxon>
        <taxon>Bacillaceae</taxon>
        <taxon>Mesobacillus</taxon>
    </lineage>
</organism>
<evidence type="ECO:0000256" key="2">
    <source>
        <dbReference type="ARBA" id="ARBA00022803"/>
    </source>
</evidence>
<dbReference type="SUPFAM" id="SSF81901">
    <property type="entry name" value="HCP-like"/>
    <property type="match status" value="1"/>
</dbReference>
<comment type="caution">
    <text evidence="4">The sequence shown here is derived from an EMBL/GenBank/DDBJ whole genome shotgun (WGS) entry which is preliminary data.</text>
</comment>
<feature type="repeat" description="TPR" evidence="3">
    <location>
        <begin position="173"/>
        <end position="206"/>
    </location>
</feature>
<dbReference type="PANTHER" id="PTHR44858">
    <property type="entry name" value="TETRATRICOPEPTIDE REPEAT PROTEIN 6"/>
    <property type="match status" value="1"/>
</dbReference>
<dbReference type="Pfam" id="PF13181">
    <property type="entry name" value="TPR_8"/>
    <property type="match status" value="2"/>
</dbReference>
<proteinExistence type="predicted"/>
<evidence type="ECO:0000256" key="3">
    <source>
        <dbReference type="PROSITE-ProRule" id="PRU00339"/>
    </source>
</evidence>
<dbReference type="SMART" id="SM00028">
    <property type="entry name" value="TPR"/>
    <property type="match status" value="6"/>
</dbReference>
<keyword evidence="5" id="KW-1185">Reference proteome</keyword>
<reference evidence="4 5" key="1">
    <citation type="submission" date="2013-06" db="EMBL/GenBank/DDBJ databases">
        <title>Whole genome shotgun sequence of Bacillus selenatarsenatis SF-1.</title>
        <authorList>
            <person name="Kuroda M."/>
            <person name="Sei K."/>
            <person name="Yamashita M."/>
            <person name="Ike M."/>
        </authorList>
    </citation>
    <scope>NUCLEOTIDE SEQUENCE [LARGE SCALE GENOMIC DNA]</scope>
    <source>
        <strain evidence="4 5">SF-1</strain>
    </source>
</reference>
<dbReference type="Gene3D" id="1.25.40.10">
    <property type="entry name" value="Tetratricopeptide repeat domain"/>
    <property type="match status" value="2"/>
</dbReference>
<feature type="repeat" description="TPR" evidence="3">
    <location>
        <begin position="71"/>
        <end position="104"/>
    </location>
</feature>
<dbReference type="Pfam" id="PF14559">
    <property type="entry name" value="TPR_19"/>
    <property type="match status" value="1"/>
</dbReference>
<dbReference type="Proteomes" id="UP000031014">
    <property type="component" value="Unassembled WGS sequence"/>
</dbReference>
<keyword evidence="1" id="KW-0677">Repeat</keyword>
<dbReference type="PROSITE" id="PS50005">
    <property type="entry name" value="TPR"/>
    <property type="match status" value="5"/>
</dbReference>
<evidence type="ECO:0000313" key="5">
    <source>
        <dbReference type="Proteomes" id="UP000031014"/>
    </source>
</evidence>
<accession>A0A0A8XA32</accession>
<feature type="repeat" description="TPR" evidence="3">
    <location>
        <begin position="37"/>
        <end position="70"/>
    </location>
</feature>
<dbReference type="PANTHER" id="PTHR44858:SF1">
    <property type="entry name" value="UDP-N-ACETYLGLUCOSAMINE--PEPTIDE N-ACETYLGLUCOSAMINYLTRANSFERASE SPINDLY-RELATED"/>
    <property type="match status" value="1"/>
</dbReference>
<sequence>MLKMDKNQTGIEFMKEGKWEEAAKAFAEAIDAQPKDPVAYINFGNVLTAVGDTERAMNFYDKAISLDENATAAYYSKGGVYYDSQNFEEAKNMFELALKKGLDTGDNFFMLGMSLAQMGSSKLALPYLQRSTELLEIDAEAHFQYGLCLAREGFIDEGINAFELAISLDPEHTDALYNLGVAYGYKENGEKALEMFNRALEIQPDHLLAGHGKKLIEGQDIH</sequence>
<gene>
    <name evidence="4" type="ORF">SAMD00020551_4312</name>
</gene>
<evidence type="ECO:0000313" key="4">
    <source>
        <dbReference type="EMBL" id="GAM16139.1"/>
    </source>
</evidence>
<dbReference type="EMBL" id="BASE01000107">
    <property type="protein sequence ID" value="GAM16139.1"/>
    <property type="molecule type" value="Genomic_DNA"/>
</dbReference>
<keyword evidence="2 3" id="KW-0802">TPR repeat</keyword>
<dbReference type="STRING" id="1321606.SAMD00020551_4312"/>
<dbReference type="PROSITE" id="PS50293">
    <property type="entry name" value="TPR_REGION"/>
    <property type="match status" value="2"/>
</dbReference>
<dbReference type="AlphaFoldDB" id="A0A0A8XA32"/>
<dbReference type="Pfam" id="PF00515">
    <property type="entry name" value="TPR_1"/>
    <property type="match status" value="1"/>
</dbReference>
<protein>
    <submittedName>
        <fullName evidence="4">Tetratricopeptide repeat (TPR) family protein</fullName>
    </submittedName>
</protein>
<feature type="repeat" description="TPR" evidence="3">
    <location>
        <begin position="139"/>
        <end position="172"/>
    </location>
</feature>
<feature type="repeat" description="TPR" evidence="3">
    <location>
        <begin position="3"/>
        <end position="36"/>
    </location>
</feature>
<dbReference type="InterPro" id="IPR011990">
    <property type="entry name" value="TPR-like_helical_dom_sf"/>
</dbReference>
<dbReference type="InterPro" id="IPR019734">
    <property type="entry name" value="TPR_rpt"/>
</dbReference>
<name>A0A0A8XA32_MESS1</name>